<dbReference type="InterPro" id="IPR000782">
    <property type="entry name" value="FAS1_domain"/>
</dbReference>
<feature type="region of interest" description="Disordered" evidence="1">
    <location>
        <begin position="350"/>
        <end position="376"/>
    </location>
</feature>
<evidence type="ECO:0000259" key="3">
    <source>
        <dbReference type="PROSITE" id="PS50213"/>
    </source>
</evidence>
<feature type="signal peptide" evidence="2">
    <location>
        <begin position="1"/>
        <end position="20"/>
    </location>
</feature>
<evidence type="ECO:0000256" key="1">
    <source>
        <dbReference type="SAM" id="MobiDB-lite"/>
    </source>
</evidence>
<dbReference type="PROSITE" id="PS50213">
    <property type="entry name" value="FAS1"/>
    <property type="match status" value="1"/>
</dbReference>
<dbReference type="SUPFAM" id="SSF82153">
    <property type="entry name" value="FAS1 domain"/>
    <property type="match status" value="1"/>
</dbReference>
<dbReference type="SMART" id="SM00554">
    <property type="entry name" value="FAS1"/>
    <property type="match status" value="1"/>
</dbReference>
<reference evidence="4" key="1">
    <citation type="submission" date="2021-12" db="EMBL/GenBank/DDBJ databases">
        <title>Comparative genomics, transcriptomics and evolutionary studies reveal genomic signatures of adaptation to plant cell wall in hemibiotrophic fungi.</title>
        <authorList>
            <consortium name="DOE Joint Genome Institute"/>
            <person name="Baroncelli R."/>
            <person name="Diaz J.F."/>
            <person name="Benocci T."/>
            <person name="Peng M."/>
            <person name="Battaglia E."/>
            <person name="Haridas S."/>
            <person name="Andreopoulos W."/>
            <person name="Labutti K."/>
            <person name="Pangilinan J."/>
            <person name="Floch G.L."/>
            <person name="Makela M.R."/>
            <person name="Henrissat B."/>
            <person name="Grigoriev I.V."/>
            <person name="Crouch J.A."/>
            <person name="De Vries R.P."/>
            <person name="Sukno S.A."/>
            <person name="Thon M.R."/>
        </authorList>
    </citation>
    <scope>NUCLEOTIDE SEQUENCE</scope>
    <source>
        <strain evidence="4">CBS 112980</strain>
    </source>
</reference>
<organism evidence="4 5">
    <name type="scientific">Glomerella acutata</name>
    <name type="common">Colletotrichum acutatum</name>
    <dbReference type="NCBI Taxonomy" id="27357"/>
    <lineage>
        <taxon>Eukaryota</taxon>
        <taxon>Fungi</taxon>
        <taxon>Dikarya</taxon>
        <taxon>Ascomycota</taxon>
        <taxon>Pezizomycotina</taxon>
        <taxon>Sordariomycetes</taxon>
        <taxon>Hypocreomycetidae</taxon>
        <taxon>Glomerellales</taxon>
        <taxon>Glomerellaceae</taxon>
        <taxon>Colletotrichum</taxon>
        <taxon>Colletotrichum acutatum species complex</taxon>
    </lineage>
</organism>
<dbReference type="AlphaFoldDB" id="A0AAD9D245"/>
<feature type="compositionally biased region" description="Low complexity" evidence="1">
    <location>
        <begin position="350"/>
        <end position="375"/>
    </location>
</feature>
<sequence length="397" mass="42193">MRFFQELAVAVVSLALLASAVDPSIHSRQAQQSLSNALTIHADLSAFNGMLNSYPSIISNINAGTKNKVTLLVPINDTLAKFLQQFKVSEITQLPVSQLLIIFRYRSLDAALTAANFSGSRGITVPAKLRDELFNLRTPGPAIIDQCGEDAQGQVLFGSPSTINPAKFRIRQGTSSDDHTASLRGGLDQTAEITSIDGVWDGGYFQSVDAVLEAPAICSATIKKLSSFLSALGDALDKMKLRKQLDNTAITCLGPNTAASNEAGSPQISFGNEDFKIALLESFHILPRAAYSDFLVDGQEFNSMANVTVRVTLKDNEIWFNDAKVISPNVLTKNGLIHILDRVMSANALPNSSTSSPTGTGSATPTSSATPPNAGNPMSENIRCAAVIALAAVVLLI</sequence>
<protein>
    <submittedName>
        <fullName evidence="4">Fasciclin domain-containing protein</fullName>
    </submittedName>
</protein>
<dbReference type="GeneID" id="85393871"/>
<feature type="domain" description="FAS1" evidence="3">
    <location>
        <begin position="205"/>
        <end position="344"/>
    </location>
</feature>
<evidence type="ECO:0000313" key="4">
    <source>
        <dbReference type="EMBL" id="KAK1731062.1"/>
    </source>
</evidence>
<keyword evidence="2" id="KW-0732">Signal</keyword>
<dbReference type="Proteomes" id="UP001244207">
    <property type="component" value="Unassembled WGS sequence"/>
</dbReference>
<gene>
    <name evidence="4" type="ORF">BDZ83DRAFT_646495</name>
</gene>
<dbReference type="Gene3D" id="2.30.180.10">
    <property type="entry name" value="FAS1 domain"/>
    <property type="match status" value="2"/>
</dbReference>
<dbReference type="Pfam" id="PF02469">
    <property type="entry name" value="Fasciclin"/>
    <property type="match status" value="1"/>
</dbReference>
<name>A0AAD9D245_GLOAC</name>
<evidence type="ECO:0000256" key="2">
    <source>
        <dbReference type="SAM" id="SignalP"/>
    </source>
</evidence>
<dbReference type="InterPro" id="IPR036378">
    <property type="entry name" value="FAS1_dom_sf"/>
</dbReference>
<comment type="caution">
    <text evidence="4">The sequence shown here is derived from an EMBL/GenBank/DDBJ whole genome shotgun (WGS) entry which is preliminary data.</text>
</comment>
<dbReference type="RefSeq" id="XP_060371117.1">
    <property type="nucleotide sequence ID" value="XM_060509972.1"/>
</dbReference>
<keyword evidence="5" id="KW-1185">Reference proteome</keyword>
<feature type="chain" id="PRO_5042120198" evidence="2">
    <location>
        <begin position="21"/>
        <end position="397"/>
    </location>
</feature>
<dbReference type="EMBL" id="JAHMHS010000004">
    <property type="protein sequence ID" value="KAK1731062.1"/>
    <property type="molecule type" value="Genomic_DNA"/>
</dbReference>
<evidence type="ECO:0000313" key="5">
    <source>
        <dbReference type="Proteomes" id="UP001244207"/>
    </source>
</evidence>
<proteinExistence type="predicted"/>
<accession>A0AAD9D245</accession>